<gene>
    <name evidence="1" type="ORF">LCGC14_2633010</name>
</gene>
<sequence length="85" mass="9639">MRATMKETMAATMTATMKNTDEVAKKTDASNTSSIKALMNQQANNFFVERDEIGEPVYHWVDTRVDMLSSSKLWHILGTQERPNS</sequence>
<accession>A0A0F9AMA3</accession>
<name>A0A0F9AMA3_9ZZZZ</name>
<reference evidence="1" key="1">
    <citation type="journal article" date="2015" name="Nature">
        <title>Complex archaea that bridge the gap between prokaryotes and eukaryotes.</title>
        <authorList>
            <person name="Spang A."/>
            <person name="Saw J.H."/>
            <person name="Jorgensen S.L."/>
            <person name="Zaremba-Niedzwiedzka K."/>
            <person name="Martijn J."/>
            <person name="Lind A.E."/>
            <person name="van Eijk R."/>
            <person name="Schleper C."/>
            <person name="Guy L."/>
            <person name="Ettema T.J."/>
        </authorList>
    </citation>
    <scope>NUCLEOTIDE SEQUENCE</scope>
</reference>
<protein>
    <submittedName>
        <fullName evidence="1">Uncharacterized protein</fullName>
    </submittedName>
</protein>
<feature type="non-terminal residue" evidence="1">
    <location>
        <position position="85"/>
    </location>
</feature>
<proteinExistence type="predicted"/>
<comment type="caution">
    <text evidence="1">The sequence shown here is derived from an EMBL/GenBank/DDBJ whole genome shotgun (WGS) entry which is preliminary data.</text>
</comment>
<dbReference type="EMBL" id="LAZR01045214">
    <property type="protein sequence ID" value="KKK99410.1"/>
    <property type="molecule type" value="Genomic_DNA"/>
</dbReference>
<evidence type="ECO:0000313" key="1">
    <source>
        <dbReference type="EMBL" id="KKK99410.1"/>
    </source>
</evidence>
<dbReference type="AlphaFoldDB" id="A0A0F9AMA3"/>
<organism evidence="1">
    <name type="scientific">marine sediment metagenome</name>
    <dbReference type="NCBI Taxonomy" id="412755"/>
    <lineage>
        <taxon>unclassified sequences</taxon>
        <taxon>metagenomes</taxon>
        <taxon>ecological metagenomes</taxon>
    </lineage>
</organism>